<name>A0A915DIA2_9BILA</name>
<reference evidence="3 4" key="1">
    <citation type="submission" date="2022-11" db="UniProtKB">
        <authorList>
            <consortium name="WormBaseParasite"/>
        </authorList>
    </citation>
    <scope>IDENTIFICATION</scope>
</reference>
<evidence type="ECO:0000313" key="2">
    <source>
        <dbReference type="Proteomes" id="UP000887574"/>
    </source>
</evidence>
<evidence type="ECO:0000313" key="3">
    <source>
        <dbReference type="WBParaSite" id="jg20290"/>
    </source>
</evidence>
<dbReference type="Proteomes" id="UP000887574">
    <property type="component" value="Unplaced"/>
</dbReference>
<feature type="chain" id="PRO_5038276192" evidence="1">
    <location>
        <begin position="25"/>
        <end position="86"/>
    </location>
</feature>
<feature type="signal peptide" evidence="1">
    <location>
        <begin position="1"/>
        <end position="24"/>
    </location>
</feature>
<protein>
    <submittedName>
        <fullName evidence="3 4">Uncharacterized protein</fullName>
    </submittedName>
</protein>
<evidence type="ECO:0000313" key="4">
    <source>
        <dbReference type="WBParaSite" id="jg20291"/>
    </source>
</evidence>
<dbReference type="WBParaSite" id="jg20291">
    <property type="protein sequence ID" value="jg20291"/>
    <property type="gene ID" value="jg20291"/>
</dbReference>
<evidence type="ECO:0000256" key="1">
    <source>
        <dbReference type="SAM" id="SignalP"/>
    </source>
</evidence>
<dbReference type="AlphaFoldDB" id="A0A915DIA2"/>
<keyword evidence="1" id="KW-0732">Signal</keyword>
<accession>A0A915DIA2</accession>
<organism evidence="2 3">
    <name type="scientific">Ditylenchus dipsaci</name>
    <dbReference type="NCBI Taxonomy" id="166011"/>
    <lineage>
        <taxon>Eukaryota</taxon>
        <taxon>Metazoa</taxon>
        <taxon>Ecdysozoa</taxon>
        <taxon>Nematoda</taxon>
        <taxon>Chromadorea</taxon>
        <taxon>Rhabditida</taxon>
        <taxon>Tylenchina</taxon>
        <taxon>Tylenchomorpha</taxon>
        <taxon>Sphaerularioidea</taxon>
        <taxon>Anguinidae</taxon>
        <taxon>Anguininae</taxon>
        <taxon>Ditylenchus</taxon>
    </lineage>
</organism>
<sequence length="86" mass="9971">MIEFGAISLIRLFKFFLTNAVAKGSNELYDNNEAFRREINLILALAFTPIEEVSMAFTKLREYLEDSTFAKQMEPILDYFEDSYVG</sequence>
<keyword evidence="2" id="KW-1185">Reference proteome</keyword>
<dbReference type="WBParaSite" id="jg20290">
    <property type="protein sequence ID" value="jg20290"/>
    <property type="gene ID" value="jg20290"/>
</dbReference>
<proteinExistence type="predicted"/>